<comment type="caution">
    <text evidence="2">The sequence shown here is derived from an EMBL/GenBank/DDBJ whole genome shotgun (WGS) entry which is preliminary data.</text>
</comment>
<protein>
    <submittedName>
        <fullName evidence="2">Uncharacterized protein</fullName>
    </submittedName>
</protein>
<gene>
    <name evidence="2" type="ORF">SM757_14730</name>
</gene>
<evidence type="ECO:0000313" key="2">
    <source>
        <dbReference type="EMBL" id="MDZ5457831.1"/>
    </source>
</evidence>
<organism evidence="2 3">
    <name type="scientific">Azohydromonas lata</name>
    <dbReference type="NCBI Taxonomy" id="45677"/>
    <lineage>
        <taxon>Bacteria</taxon>
        <taxon>Pseudomonadati</taxon>
        <taxon>Pseudomonadota</taxon>
        <taxon>Betaproteobacteria</taxon>
        <taxon>Burkholderiales</taxon>
        <taxon>Sphaerotilaceae</taxon>
        <taxon>Azohydromonas</taxon>
    </lineage>
</organism>
<evidence type="ECO:0000256" key="1">
    <source>
        <dbReference type="SAM" id="MobiDB-lite"/>
    </source>
</evidence>
<dbReference type="RefSeq" id="WP_157118889.1">
    <property type="nucleotide sequence ID" value="NZ_JAXOJX010000023.1"/>
</dbReference>
<sequence length="197" mass="20951">MDHDKPAPAPSPSTTDDPAREPSRRAMLRRSLGAAAPVVLTLSSAPVAAGQCITASGFVSAAAFHSRPAQLGVLPCDGLSPAEWAHRAPYWPSDVKTNTRFHKAFGAKTLTPGFPESTTLLEVLQSPMTLEAHITAALLNAYRGGMERPFDTPTAVLLIWDNIRANGGFYKTGDPSSQAPAMTPGGTLQWIAMSWEL</sequence>
<dbReference type="InterPro" id="IPR006311">
    <property type="entry name" value="TAT_signal"/>
</dbReference>
<feature type="region of interest" description="Disordered" evidence="1">
    <location>
        <begin position="1"/>
        <end position="24"/>
    </location>
</feature>
<evidence type="ECO:0000313" key="3">
    <source>
        <dbReference type="Proteomes" id="UP001293718"/>
    </source>
</evidence>
<accession>A0ABU5IFC4</accession>
<keyword evidence="3" id="KW-1185">Reference proteome</keyword>
<reference evidence="2 3" key="1">
    <citation type="submission" date="2023-11" db="EMBL/GenBank/DDBJ databases">
        <title>Draft genome of Azohydromonas lata strain H1 (DSM1123), a polyhydroxyalkanoate producer.</title>
        <authorList>
            <person name="Traversa D."/>
            <person name="D'Addabbo P."/>
            <person name="Pazzani C."/>
            <person name="Manzari C."/>
            <person name="Chiara M."/>
            <person name="Scrascia M."/>
        </authorList>
    </citation>
    <scope>NUCLEOTIDE SEQUENCE [LARGE SCALE GENOMIC DNA]</scope>
    <source>
        <strain evidence="2 3">H1</strain>
    </source>
</reference>
<dbReference type="Proteomes" id="UP001293718">
    <property type="component" value="Unassembled WGS sequence"/>
</dbReference>
<name>A0ABU5IFC4_9BURK</name>
<dbReference type="EMBL" id="JAXOJX010000023">
    <property type="protein sequence ID" value="MDZ5457831.1"/>
    <property type="molecule type" value="Genomic_DNA"/>
</dbReference>
<dbReference type="PROSITE" id="PS51318">
    <property type="entry name" value="TAT"/>
    <property type="match status" value="1"/>
</dbReference>
<proteinExistence type="predicted"/>